<dbReference type="InterPro" id="IPR007278">
    <property type="entry name" value="DUF397"/>
</dbReference>
<feature type="domain" description="DUF397" evidence="1">
    <location>
        <begin position="17"/>
        <end position="57"/>
    </location>
</feature>
<evidence type="ECO:0000313" key="3">
    <source>
        <dbReference type="Proteomes" id="UP001519291"/>
    </source>
</evidence>
<evidence type="ECO:0000313" key="2">
    <source>
        <dbReference type="EMBL" id="MBP2403494.1"/>
    </source>
</evidence>
<dbReference type="Pfam" id="PF04149">
    <property type="entry name" value="DUF397"/>
    <property type="match status" value="1"/>
</dbReference>
<proteinExistence type="predicted"/>
<gene>
    <name evidence="2" type="ORF">JO379_002963</name>
</gene>
<protein>
    <recommendedName>
        <fullName evidence="1">DUF397 domain-containing protein</fullName>
    </recommendedName>
</protein>
<name>A0ABS4Y3Y5_9ACTN</name>
<organism evidence="2 3">
    <name type="scientific">Streptomyces syringium</name>
    <dbReference type="NCBI Taxonomy" id="76729"/>
    <lineage>
        <taxon>Bacteria</taxon>
        <taxon>Bacillati</taxon>
        <taxon>Actinomycetota</taxon>
        <taxon>Actinomycetes</taxon>
        <taxon>Kitasatosporales</taxon>
        <taxon>Streptomycetaceae</taxon>
        <taxon>Streptomyces</taxon>
    </lineage>
</organism>
<sequence>MAQYEFHAAAACGGPCTEGCVEVATNVPGIVALRDTKTEVVMQFTPQEWGDFLAGAKAGEFDLLA</sequence>
<dbReference type="Proteomes" id="UP001519291">
    <property type="component" value="Unassembled WGS sequence"/>
</dbReference>
<dbReference type="GeneID" id="91569827"/>
<comment type="caution">
    <text evidence="2">The sequence shown here is derived from an EMBL/GenBank/DDBJ whole genome shotgun (WGS) entry which is preliminary data.</text>
</comment>
<keyword evidence="3" id="KW-1185">Reference proteome</keyword>
<reference evidence="2 3" key="1">
    <citation type="submission" date="2021-03" db="EMBL/GenBank/DDBJ databases">
        <title>Sequencing the genomes of 1000 actinobacteria strains.</title>
        <authorList>
            <person name="Klenk H.-P."/>
        </authorList>
    </citation>
    <scope>NUCLEOTIDE SEQUENCE [LARGE SCALE GENOMIC DNA]</scope>
    <source>
        <strain evidence="2 3">DSM 41480</strain>
    </source>
</reference>
<evidence type="ECO:0000259" key="1">
    <source>
        <dbReference type="Pfam" id="PF04149"/>
    </source>
</evidence>
<dbReference type="EMBL" id="JAGIOH010000001">
    <property type="protein sequence ID" value="MBP2403494.1"/>
    <property type="molecule type" value="Genomic_DNA"/>
</dbReference>
<accession>A0ABS4Y3Y5</accession>
<dbReference type="RefSeq" id="WP_130879015.1">
    <property type="nucleotide sequence ID" value="NZ_JAGIOH010000001.1"/>
</dbReference>